<dbReference type="Proteomes" id="UP000249417">
    <property type="component" value="Unassembled WGS sequence"/>
</dbReference>
<gene>
    <name evidence="3" type="ORF">DI551_03780</name>
</gene>
<comment type="caution">
    <text evidence="3">The sequence shown here is derived from an EMBL/GenBank/DDBJ whole genome shotgun (WGS) entry which is preliminary data.</text>
</comment>
<feature type="domain" description="NADP-dependent oxidoreductase" evidence="2">
    <location>
        <begin position="16"/>
        <end position="341"/>
    </location>
</feature>
<evidence type="ECO:0000313" key="3">
    <source>
        <dbReference type="EMBL" id="PZQ47199.1"/>
    </source>
</evidence>
<dbReference type="CDD" id="cd19094">
    <property type="entry name" value="AKR_Tas-like"/>
    <property type="match status" value="1"/>
</dbReference>
<protein>
    <submittedName>
        <fullName evidence="3">Aldo/keto reductase</fullName>
    </submittedName>
</protein>
<evidence type="ECO:0000313" key="4">
    <source>
        <dbReference type="Proteomes" id="UP000249417"/>
    </source>
</evidence>
<dbReference type="GO" id="GO:0016491">
    <property type="term" value="F:oxidoreductase activity"/>
    <property type="evidence" value="ECO:0007669"/>
    <property type="project" value="UniProtKB-KW"/>
</dbReference>
<dbReference type="EMBL" id="QFQB01000016">
    <property type="protein sequence ID" value="PZQ47199.1"/>
    <property type="molecule type" value="Genomic_DNA"/>
</dbReference>
<keyword evidence="1" id="KW-0560">Oxidoreductase</keyword>
<dbReference type="InterPro" id="IPR050523">
    <property type="entry name" value="AKR_Detox_Biosynth"/>
</dbReference>
<name>A0A2W5N4A7_9BACT</name>
<sequence>MQYSKLGSSGLKVSRVCLGTMTWGKQNNEAEGHEQMDYAVDQGINFFDTAEMYAVPPSADTYGKTEEIIGTWFKKTGKRKDIILASKLAGPSFDYVRGGNRVDGKNIREAVEGSLKRLQTDYMDLYQLHWPNRPFPHFGRNNAGEIDFTKANAARETENFLDVLQTLDECIKAGKIRYIGLSDDSAWGVSKYIELAQLHNLPRMTSIQNEFSLLKRSDDPYLAEVCVMEEVAYLPWSPLAAGSISGKYLNGARPEGTRWAIDPRPPFRDTPEANAAVVAYMDIAKKHGMDVCQMALKFCDMQSFVTSTIIGATKMEQLKSNIAAFDIELSDDVMKDIDKVYRQYPIPY</sequence>
<organism evidence="3 4">
    <name type="scientific">Micavibrio aeruginosavorus</name>
    <dbReference type="NCBI Taxonomy" id="349221"/>
    <lineage>
        <taxon>Bacteria</taxon>
        <taxon>Pseudomonadati</taxon>
        <taxon>Bdellovibrionota</taxon>
        <taxon>Bdellovibrionia</taxon>
        <taxon>Bdellovibrionales</taxon>
        <taxon>Pseudobdellovibrionaceae</taxon>
        <taxon>Micavibrio</taxon>
    </lineage>
</organism>
<dbReference type="InterPro" id="IPR036812">
    <property type="entry name" value="NAD(P)_OxRdtase_dom_sf"/>
</dbReference>
<dbReference type="PANTHER" id="PTHR43364">
    <property type="entry name" value="NADH-SPECIFIC METHYLGLYOXAL REDUCTASE-RELATED"/>
    <property type="match status" value="1"/>
</dbReference>
<evidence type="ECO:0000256" key="1">
    <source>
        <dbReference type="ARBA" id="ARBA00023002"/>
    </source>
</evidence>
<dbReference type="Gene3D" id="3.20.20.100">
    <property type="entry name" value="NADP-dependent oxidoreductase domain"/>
    <property type="match status" value="1"/>
</dbReference>
<dbReference type="SUPFAM" id="SSF51430">
    <property type="entry name" value="NAD(P)-linked oxidoreductase"/>
    <property type="match status" value="1"/>
</dbReference>
<proteinExistence type="predicted"/>
<evidence type="ECO:0000259" key="2">
    <source>
        <dbReference type="Pfam" id="PF00248"/>
    </source>
</evidence>
<accession>A0A2W5N4A7</accession>
<dbReference type="InterPro" id="IPR023210">
    <property type="entry name" value="NADP_OxRdtase_dom"/>
</dbReference>
<dbReference type="PANTHER" id="PTHR43364:SF4">
    <property type="entry name" value="NAD(P)-LINKED OXIDOREDUCTASE SUPERFAMILY PROTEIN"/>
    <property type="match status" value="1"/>
</dbReference>
<dbReference type="AlphaFoldDB" id="A0A2W5N4A7"/>
<reference evidence="3 4" key="1">
    <citation type="submission" date="2017-08" db="EMBL/GenBank/DDBJ databases">
        <title>Infants hospitalized years apart are colonized by the same room-sourced microbial strains.</title>
        <authorList>
            <person name="Brooks B."/>
            <person name="Olm M.R."/>
            <person name="Firek B.A."/>
            <person name="Baker R."/>
            <person name="Thomas B.C."/>
            <person name="Morowitz M.J."/>
            <person name="Banfield J.F."/>
        </authorList>
    </citation>
    <scope>NUCLEOTIDE SEQUENCE [LARGE SCALE GENOMIC DNA]</scope>
    <source>
        <strain evidence="3">S2_005_002_R2_29</strain>
    </source>
</reference>
<dbReference type="Pfam" id="PF00248">
    <property type="entry name" value="Aldo_ket_red"/>
    <property type="match status" value="1"/>
</dbReference>